<feature type="transmembrane region" description="Helical" evidence="1">
    <location>
        <begin position="6"/>
        <end position="25"/>
    </location>
</feature>
<evidence type="ECO:0000256" key="1">
    <source>
        <dbReference type="SAM" id="Phobius"/>
    </source>
</evidence>
<name>A0ABP3FU69_9ACTN</name>
<dbReference type="Proteomes" id="UP001501822">
    <property type="component" value="Unassembled WGS sequence"/>
</dbReference>
<reference evidence="3" key="1">
    <citation type="journal article" date="2019" name="Int. J. Syst. Evol. Microbiol.">
        <title>The Global Catalogue of Microorganisms (GCM) 10K type strain sequencing project: providing services to taxonomists for standard genome sequencing and annotation.</title>
        <authorList>
            <consortium name="The Broad Institute Genomics Platform"/>
            <consortium name="The Broad Institute Genome Sequencing Center for Infectious Disease"/>
            <person name="Wu L."/>
            <person name="Ma J."/>
        </authorList>
    </citation>
    <scope>NUCLEOTIDE SEQUENCE [LARGE SCALE GENOMIC DNA]</scope>
    <source>
        <strain evidence="3">JCM 3146</strain>
    </source>
</reference>
<evidence type="ECO:0000313" key="2">
    <source>
        <dbReference type="EMBL" id="GAA0323235.1"/>
    </source>
</evidence>
<accession>A0ABP3FU69</accession>
<gene>
    <name evidence="2" type="ORF">GCM10010151_11350</name>
</gene>
<keyword evidence="1" id="KW-0472">Membrane</keyword>
<keyword evidence="1" id="KW-1133">Transmembrane helix</keyword>
<keyword evidence="1" id="KW-0812">Transmembrane</keyword>
<sequence length="170" mass="19164">MAAEALFGFAGVVLGSFTTSVLTIYKDRLAARHETAARDRQHERDRVTARNTFQRESILALQAAVSDLLKAAYEELDRVIAESRRSGIWPARQWETPTATGWSEALLRLEALRARVFDDELRSLAGEIRETAGDAVWAKDLDAAKTFSRRLEPLQRRFNEAVTTIIPSLY</sequence>
<organism evidence="2 3">
    <name type="scientific">Actinoallomurus spadix</name>
    <dbReference type="NCBI Taxonomy" id="79912"/>
    <lineage>
        <taxon>Bacteria</taxon>
        <taxon>Bacillati</taxon>
        <taxon>Actinomycetota</taxon>
        <taxon>Actinomycetes</taxon>
        <taxon>Streptosporangiales</taxon>
        <taxon>Thermomonosporaceae</taxon>
        <taxon>Actinoallomurus</taxon>
    </lineage>
</organism>
<dbReference type="EMBL" id="BAAABM010000007">
    <property type="protein sequence ID" value="GAA0323235.1"/>
    <property type="molecule type" value="Genomic_DNA"/>
</dbReference>
<dbReference type="RefSeq" id="WP_252799727.1">
    <property type="nucleotide sequence ID" value="NZ_BAAABM010000007.1"/>
</dbReference>
<evidence type="ECO:0000313" key="3">
    <source>
        <dbReference type="Proteomes" id="UP001501822"/>
    </source>
</evidence>
<keyword evidence="3" id="KW-1185">Reference proteome</keyword>
<protein>
    <submittedName>
        <fullName evidence="2">Uncharacterized protein</fullName>
    </submittedName>
</protein>
<comment type="caution">
    <text evidence="2">The sequence shown here is derived from an EMBL/GenBank/DDBJ whole genome shotgun (WGS) entry which is preliminary data.</text>
</comment>
<proteinExistence type="predicted"/>